<evidence type="ECO:0000313" key="2">
    <source>
        <dbReference type="Proteomes" id="UP000050501"/>
    </source>
</evidence>
<dbReference type="AlphaFoldDB" id="A0A0N8GQE7"/>
<protein>
    <submittedName>
        <fullName evidence="1">Uncharacterized protein</fullName>
    </submittedName>
</protein>
<sequence>MSRVIKTESAGKDRTRLSKEVVIALRELMRQSQPDDTSRELAAFIALALGEISATIEASVAAWEKRGYWVKADRFRLEWEWTGTVSGKMRKAVLEEDWGTVALTAAQVAQKFMAVQVPLRHRLGKPWEGAWERLVDQSS</sequence>
<evidence type="ECO:0000313" key="1">
    <source>
        <dbReference type="EMBL" id="KPL83490.1"/>
    </source>
</evidence>
<dbReference type="EMBL" id="LGCM01000031">
    <property type="protein sequence ID" value="KPL83490.1"/>
    <property type="molecule type" value="Genomic_DNA"/>
</dbReference>
<dbReference type="Proteomes" id="UP000050501">
    <property type="component" value="Unassembled WGS sequence"/>
</dbReference>
<accession>A0A0N8GQE7</accession>
<name>A0A0N8GQE7_9CHLR</name>
<dbReference type="OrthoDB" id="165454at2"/>
<keyword evidence="2" id="KW-1185">Reference proteome</keyword>
<gene>
    <name evidence="1" type="ORF">ADN01_08265</name>
</gene>
<comment type="caution">
    <text evidence="1">The sequence shown here is derived from an EMBL/GenBank/DDBJ whole genome shotgun (WGS) entry which is preliminary data.</text>
</comment>
<proteinExistence type="predicted"/>
<dbReference type="STRING" id="229921.ADN01_08265"/>
<dbReference type="RefSeq" id="WP_062418646.1">
    <property type="nucleotide sequence ID" value="NZ_DF967974.1"/>
</dbReference>
<reference evidence="1 2" key="1">
    <citation type="submission" date="2015-07" db="EMBL/GenBank/DDBJ databases">
        <title>Genome sequence of Levilinea saccharolytica DSM 16555.</title>
        <authorList>
            <person name="Hemp J."/>
            <person name="Ward L.M."/>
            <person name="Pace L.A."/>
            <person name="Fischer W.W."/>
        </authorList>
    </citation>
    <scope>NUCLEOTIDE SEQUENCE [LARGE SCALE GENOMIC DNA]</scope>
    <source>
        <strain evidence="1 2">KIBI-1</strain>
    </source>
</reference>
<organism evidence="1 2">
    <name type="scientific">Levilinea saccharolytica</name>
    <dbReference type="NCBI Taxonomy" id="229921"/>
    <lineage>
        <taxon>Bacteria</taxon>
        <taxon>Bacillati</taxon>
        <taxon>Chloroflexota</taxon>
        <taxon>Anaerolineae</taxon>
        <taxon>Anaerolineales</taxon>
        <taxon>Anaerolineaceae</taxon>
        <taxon>Levilinea</taxon>
    </lineage>
</organism>